<reference evidence="4" key="1">
    <citation type="submission" date="2017-02" db="UniProtKB">
        <authorList>
            <consortium name="WormBaseParasite"/>
        </authorList>
    </citation>
    <scope>IDENTIFICATION</scope>
</reference>
<dbReference type="AlphaFoldDB" id="A0A0R3WT59"/>
<evidence type="ECO:0000313" key="4">
    <source>
        <dbReference type="WBParaSite" id="TTAC_0000394901-mRNA-1"/>
    </source>
</evidence>
<reference evidence="2 3" key="2">
    <citation type="submission" date="2018-11" db="EMBL/GenBank/DDBJ databases">
        <authorList>
            <consortium name="Pathogen Informatics"/>
        </authorList>
    </citation>
    <scope>NUCLEOTIDE SEQUENCE [LARGE SCALE GENOMIC DNA]</scope>
</reference>
<dbReference type="InterPro" id="IPR016159">
    <property type="entry name" value="Cullin_repeat-like_dom_sf"/>
</dbReference>
<feature type="region of interest" description="Disordered" evidence="1">
    <location>
        <begin position="277"/>
        <end position="302"/>
    </location>
</feature>
<dbReference type="Gene3D" id="1.20.1280.170">
    <property type="entry name" value="Exocyst complex component Exo70"/>
    <property type="match status" value="1"/>
</dbReference>
<evidence type="ECO:0000256" key="1">
    <source>
        <dbReference type="SAM" id="MobiDB-lite"/>
    </source>
</evidence>
<dbReference type="EMBL" id="UYWX01003319">
    <property type="protein sequence ID" value="VDM23796.1"/>
    <property type="molecule type" value="Genomic_DNA"/>
</dbReference>
<gene>
    <name evidence="2" type="ORF">TTAC_LOCUS3934</name>
</gene>
<dbReference type="SUPFAM" id="SSF74788">
    <property type="entry name" value="Cullin repeat-like"/>
    <property type="match status" value="1"/>
</dbReference>
<dbReference type="OrthoDB" id="6271124at2759"/>
<dbReference type="Pfam" id="PF20669">
    <property type="entry name" value="Exo70_N"/>
    <property type="match status" value="1"/>
</dbReference>
<protein>
    <submittedName>
        <fullName evidence="4">Exocyst complex component 7</fullName>
    </submittedName>
</protein>
<keyword evidence="3" id="KW-1185">Reference proteome</keyword>
<organism evidence="4">
    <name type="scientific">Hydatigena taeniaeformis</name>
    <name type="common">Feline tapeworm</name>
    <name type="synonym">Taenia taeniaeformis</name>
    <dbReference type="NCBI Taxonomy" id="6205"/>
    <lineage>
        <taxon>Eukaryota</taxon>
        <taxon>Metazoa</taxon>
        <taxon>Spiralia</taxon>
        <taxon>Lophotrochozoa</taxon>
        <taxon>Platyhelminthes</taxon>
        <taxon>Cestoda</taxon>
        <taxon>Eucestoda</taxon>
        <taxon>Cyclophyllidea</taxon>
        <taxon>Taeniidae</taxon>
        <taxon>Hydatigera</taxon>
    </lineage>
</organism>
<dbReference type="STRING" id="6205.A0A0R3WT59"/>
<accession>A0A0R3WT59</accession>
<dbReference type="WBParaSite" id="TTAC_0000394901-mRNA-1">
    <property type="protein sequence ID" value="TTAC_0000394901-mRNA-1"/>
    <property type="gene ID" value="TTAC_0000394901"/>
</dbReference>
<name>A0A0R3WT59_HYDTA</name>
<dbReference type="Proteomes" id="UP000274429">
    <property type="component" value="Unassembled WGS sequence"/>
</dbReference>
<evidence type="ECO:0000313" key="3">
    <source>
        <dbReference type="Proteomes" id="UP000274429"/>
    </source>
</evidence>
<proteinExistence type="predicted"/>
<sequence>MTAIVNHVPGQISQILAIRDKFIEISKQSDEKLTAMIEAAKDFRSGMEPLKKEVDQLQTRVKNLQYCIEGLSHVQNFYKTGREVEQTIIQGPSVSLTNYLKAMDRIKDSLVYFNQNNTEHLEYTRLSTLLSNGLKALQKYFDDILNQSFTPMPPDLLYALAEKEDAISLDGNRADDASAVPLECDSISEVCISNMQDISTWLRRATSLGTSTALGSTGEEQKSRHHLARIFHAEVADSAATEGYQLPPSLAQYCDFRKDLMRVTLVKLREYQKTLEKNTQNVRGRPGSTSSQLNVSTAGKRR</sequence>
<evidence type="ECO:0000313" key="2">
    <source>
        <dbReference type="EMBL" id="VDM23796.1"/>
    </source>
</evidence>